<gene>
    <name evidence="1" type="ORF">OSB04_019145</name>
</gene>
<proteinExistence type="predicted"/>
<dbReference type="AlphaFoldDB" id="A0AA38W4R9"/>
<evidence type="ECO:0000313" key="1">
    <source>
        <dbReference type="EMBL" id="KAJ9546602.1"/>
    </source>
</evidence>
<organism evidence="1 2">
    <name type="scientific">Centaurea solstitialis</name>
    <name type="common">yellow star-thistle</name>
    <dbReference type="NCBI Taxonomy" id="347529"/>
    <lineage>
        <taxon>Eukaryota</taxon>
        <taxon>Viridiplantae</taxon>
        <taxon>Streptophyta</taxon>
        <taxon>Embryophyta</taxon>
        <taxon>Tracheophyta</taxon>
        <taxon>Spermatophyta</taxon>
        <taxon>Magnoliopsida</taxon>
        <taxon>eudicotyledons</taxon>
        <taxon>Gunneridae</taxon>
        <taxon>Pentapetalae</taxon>
        <taxon>asterids</taxon>
        <taxon>campanulids</taxon>
        <taxon>Asterales</taxon>
        <taxon>Asteraceae</taxon>
        <taxon>Carduoideae</taxon>
        <taxon>Cardueae</taxon>
        <taxon>Centaureinae</taxon>
        <taxon>Centaurea</taxon>
    </lineage>
</organism>
<reference evidence="1" key="1">
    <citation type="submission" date="2023-03" db="EMBL/GenBank/DDBJ databases">
        <title>Chromosome-scale reference genome and RAD-based genetic map of yellow starthistle (Centaurea solstitialis) reveal putative structural variation and QTLs associated with invader traits.</title>
        <authorList>
            <person name="Reatini B."/>
            <person name="Cang F.A."/>
            <person name="Jiang Q."/>
            <person name="Mckibben M.T.W."/>
            <person name="Barker M.S."/>
            <person name="Rieseberg L.H."/>
            <person name="Dlugosch K.M."/>
        </authorList>
    </citation>
    <scope>NUCLEOTIDE SEQUENCE</scope>
    <source>
        <strain evidence="1">CAN-66</strain>
        <tissue evidence="1">Leaf</tissue>
    </source>
</reference>
<sequence length="104" mass="11496">MATTPKDTYFESGSLAKPPRFNVDNFPLWKSRMELFLSGSDSQIPYFLEHGPYVPTSIIPAVAATTTSPAVSERTFILVSNLNTTIERIRNNNLCRSLSAQGEA</sequence>
<dbReference type="Proteomes" id="UP001172457">
    <property type="component" value="Chromosome 5"/>
</dbReference>
<protein>
    <submittedName>
        <fullName evidence="1">Uncharacterized protein</fullName>
    </submittedName>
</protein>
<keyword evidence="2" id="KW-1185">Reference proteome</keyword>
<accession>A0AA38W4R9</accession>
<evidence type="ECO:0000313" key="2">
    <source>
        <dbReference type="Proteomes" id="UP001172457"/>
    </source>
</evidence>
<comment type="caution">
    <text evidence="1">The sequence shown here is derived from an EMBL/GenBank/DDBJ whole genome shotgun (WGS) entry which is preliminary data.</text>
</comment>
<name>A0AA38W4R9_9ASTR</name>
<dbReference type="EMBL" id="JARYMX010000005">
    <property type="protein sequence ID" value="KAJ9546602.1"/>
    <property type="molecule type" value="Genomic_DNA"/>
</dbReference>